<organism evidence="6 7">
    <name type="scientific">Roseobacter sinensis</name>
    <dbReference type="NCBI Taxonomy" id="2931391"/>
    <lineage>
        <taxon>Bacteria</taxon>
        <taxon>Pseudomonadati</taxon>
        <taxon>Pseudomonadota</taxon>
        <taxon>Alphaproteobacteria</taxon>
        <taxon>Rhodobacterales</taxon>
        <taxon>Roseobacteraceae</taxon>
        <taxon>Roseobacter</taxon>
    </lineage>
</organism>
<comment type="similarity">
    <text evidence="1">Belongs to the ATP-dependent AMP-binding enzyme family.</text>
</comment>
<dbReference type="InterPro" id="IPR020845">
    <property type="entry name" value="AMP-binding_CS"/>
</dbReference>
<dbReference type="InterPro" id="IPR036736">
    <property type="entry name" value="ACP-like_sf"/>
</dbReference>
<dbReference type="InterPro" id="IPR000873">
    <property type="entry name" value="AMP-dep_synth/lig_dom"/>
</dbReference>
<dbReference type="PROSITE" id="PS00455">
    <property type="entry name" value="AMP_BINDING"/>
    <property type="match status" value="1"/>
</dbReference>
<keyword evidence="3" id="KW-0597">Phosphoprotein</keyword>
<dbReference type="Gene3D" id="1.10.1200.10">
    <property type="entry name" value="ACP-like"/>
    <property type="match status" value="1"/>
</dbReference>
<dbReference type="InterPro" id="IPR006162">
    <property type="entry name" value="Ppantetheine_attach_site"/>
</dbReference>
<comment type="caution">
    <text evidence="6">The sequence shown here is derived from an EMBL/GenBank/DDBJ whole genome shotgun (WGS) entry which is preliminary data.</text>
</comment>
<evidence type="ECO:0000256" key="3">
    <source>
        <dbReference type="ARBA" id="ARBA00022553"/>
    </source>
</evidence>
<name>A0ABT3BJL5_9RHOB</name>
<gene>
    <name evidence="6" type="ORF">MUB52_20235</name>
</gene>
<keyword evidence="2" id="KW-0596">Phosphopantetheine</keyword>
<dbReference type="PROSITE" id="PS00012">
    <property type="entry name" value="PHOSPHOPANTETHEINE"/>
    <property type="match status" value="1"/>
</dbReference>
<evidence type="ECO:0000313" key="6">
    <source>
        <dbReference type="EMBL" id="MCV3273769.1"/>
    </source>
</evidence>
<dbReference type="PANTHER" id="PTHR43201">
    <property type="entry name" value="ACYL-COA SYNTHETASE"/>
    <property type="match status" value="1"/>
</dbReference>
<sequence length="492" mass="51890">MPKPIEVTAFEGANARSYLRAVFEAYRTGRVVLALPPGAGRQTVPGTKVLDRQSFEEDPGWFEDRLDLIHTDAAAQIAFSSGTTGRPKALLLSHRALSDVVARINEAMQVDDSIREYIGVPVTFSFGFGRARAVAAAGGKAYLPPNGFDPAEIGRMLSAGEINAISAVPTLWRVLLANPSVIGTAGADLRWIEIGSQYMSGQEKAELKALFPNAKIVQHYGLTEASRSTLLDISATTGDALESVGAATGDCAVSISDEGLIRVRGPHLAMGVVGGAGVKPITDADGWLTTADRGQIRDGLLYYEGRIDELINCGGVKIDPTRFEQQLGQALGLSEGIAVGRIADSLRGEQVLIAVAQDSAAHADSLQKVAVEIAESYGLTRGALSFRTVADIPKTATGKVKRAELPDLPDLSAAPAEASADALAQPASRAAELQALWAEVLGVPEVSIHESFYDLGGDSLSALTVIMRMEALGLDPDTARMIFDGKTIAEIT</sequence>
<evidence type="ECO:0000256" key="2">
    <source>
        <dbReference type="ARBA" id="ARBA00022450"/>
    </source>
</evidence>
<evidence type="ECO:0000256" key="4">
    <source>
        <dbReference type="ARBA" id="ARBA00022598"/>
    </source>
</evidence>
<dbReference type="SUPFAM" id="SSF47336">
    <property type="entry name" value="ACP-like"/>
    <property type="match status" value="1"/>
</dbReference>
<proteinExistence type="inferred from homology"/>
<evidence type="ECO:0000313" key="7">
    <source>
        <dbReference type="Proteomes" id="UP001208690"/>
    </source>
</evidence>
<keyword evidence="4" id="KW-0436">Ligase</keyword>
<dbReference type="RefSeq" id="WP_263845977.1">
    <property type="nucleotide sequence ID" value="NZ_JALIEB010000020.1"/>
</dbReference>
<dbReference type="InterPro" id="IPR009081">
    <property type="entry name" value="PP-bd_ACP"/>
</dbReference>
<feature type="non-terminal residue" evidence="6">
    <location>
        <position position="492"/>
    </location>
</feature>
<keyword evidence="7" id="KW-1185">Reference proteome</keyword>
<dbReference type="PROSITE" id="PS50075">
    <property type="entry name" value="CARRIER"/>
    <property type="match status" value="1"/>
</dbReference>
<dbReference type="SUPFAM" id="SSF56801">
    <property type="entry name" value="Acetyl-CoA synthetase-like"/>
    <property type="match status" value="1"/>
</dbReference>
<dbReference type="Gene3D" id="3.40.50.12780">
    <property type="entry name" value="N-terminal domain of ligase-like"/>
    <property type="match status" value="1"/>
</dbReference>
<protein>
    <submittedName>
        <fullName evidence="6">AMP-binding protein</fullName>
    </submittedName>
</protein>
<dbReference type="InterPro" id="IPR042099">
    <property type="entry name" value="ANL_N_sf"/>
</dbReference>
<accession>A0ABT3BJL5</accession>
<feature type="domain" description="Carrier" evidence="5">
    <location>
        <begin position="424"/>
        <end position="492"/>
    </location>
</feature>
<reference evidence="6 7" key="1">
    <citation type="submission" date="2022-04" db="EMBL/GenBank/DDBJ databases">
        <title>Roseobacter sp. WL0113 is a bacterium isolated from neritic sediment.</title>
        <authorList>
            <person name="Wang L."/>
            <person name="He W."/>
            <person name="Zhang D.-F."/>
        </authorList>
    </citation>
    <scope>NUCLEOTIDE SEQUENCE [LARGE SCALE GENOMIC DNA]</scope>
    <source>
        <strain evidence="6 7">WL0113</strain>
    </source>
</reference>
<dbReference type="PANTHER" id="PTHR43201:SF5">
    <property type="entry name" value="MEDIUM-CHAIN ACYL-COA LIGASE ACSF2, MITOCHONDRIAL"/>
    <property type="match status" value="1"/>
</dbReference>
<dbReference type="Gene3D" id="3.30.300.30">
    <property type="match status" value="1"/>
</dbReference>
<dbReference type="Pfam" id="PF00501">
    <property type="entry name" value="AMP-binding"/>
    <property type="match status" value="1"/>
</dbReference>
<evidence type="ECO:0000259" key="5">
    <source>
        <dbReference type="PROSITE" id="PS50075"/>
    </source>
</evidence>
<dbReference type="Proteomes" id="UP001208690">
    <property type="component" value="Unassembled WGS sequence"/>
</dbReference>
<dbReference type="Pfam" id="PF00550">
    <property type="entry name" value="PP-binding"/>
    <property type="match status" value="1"/>
</dbReference>
<dbReference type="InterPro" id="IPR045851">
    <property type="entry name" value="AMP-bd_C_sf"/>
</dbReference>
<evidence type="ECO:0000256" key="1">
    <source>
        <dbReference type="ARBA" id="ARBA00006432"/>
    </source>
</evidence>
<dbReference type="EMBL" id="JALIEB010000020">
    <property type="protein sequence ID" value="MCV3273769.1"/>
    <property type="molecule type" value="Genomic_DNA"/>
</dbReference>